<reference evidence="2" key="1">
    <citation type="submission" date="2014-01" db="EMBL/GenBank/DDBJ databases">
        <authorList>
            <person name="Brown-Elliot B."/>
            <person name="Wallace R."/>
            <person name="Lenaerts A."/>
            <person name="Ordway D."/>
            <person name="DeGroote M.A."/>
            <person name="Parker T."/>
            <person name="Sizemore C."/>
            <person name="Tallon L.J."/>
            <person name="Sadzewicz L.K."/>
            <person name="Sengamalay N."/>
            <person name="Fraser C.M."/>
            <person name="Hine E."/>
            <person name="Shefchek K.A."/>
            <person name="Das S.P."/>
            <person name="Tettelin H."/>
        </authorList>
    </citation>
    <scope>NUCLEOTIDE SEQUENCE [LARGE SCALE GENOMIC DNA]</scope>
    <source>
        <strain evidence="2">4042</strain>
    </source>
</reference>
<name>X7YP08_MYCXE</name>
<proteinExistence type="predicted"/>
<gene>
    <name evidence="2" type="ORF">I553_9871</name>
</gene>
<accession>X7YP08</accession>
<dbReference type="AlphaFoldDB" id="X7YP08"/>
<feature type="compositionally biased region" description="Low complexity" evidence="1">
    <location>
        <begin position="25"/>
        <end position="39"/>
    </location>
</feature>
<organism evidence="2">
    <name type="scientific">Mycobacterium xenopi 4042</name>
    <dbReference type="NCBI Taxonomy" id="1299334"/>
    <lineage>
        <taxon>Bacteria</taxon>
        <taxon>Bacillati</taxon>
        <taxon>Actinomycetota</taxon>
        <taxon>Actinomycetes</taxon>
        <taxon>Mycobacteriales</taxon>
        <taxon>Mycobacteriaceae</taxon>
        <taxon>Mycobacterium</taxon>
    </lineage>
</organism>
<evidence type="ECO:0000313" key="2">
    <source>
        <dbReference type="EMBL" id="EUA08814.1"/>
    </source>
</evidence>
<dbReference type="EMBL" id="JAOB01000090">
    <property type="protein sequence ID" value="EUA08814.1"/>
    <property type="molecule type" value="Genomic_DNA"/>
</dbReference>
<feature type="region of interest" description="Disordered" evidence="1">
    <location>
        <begin position="1"/>
        <end position="45"/>
    </location>
</feature>
<protein>
    <submittedName>
        <fullName evidence="2">Uncharacterized protein</fullName>
    </submittedName>
</protein>
<sequence length="45" mass="4606">MNSTSVIPPAPARPNTTGAQDRDAQLAAAQAMAATAPKVAPRPHR</sequence>
<dbReference type="PATRIC" id="fig|1299334.3.peg.9364"/>
<evidence type="ECO:0000256" key="1">
    <source>
        <dbReference type="SAM" id="MobiDB-lite"/>
    </source>
</evidence>
<comment type="caution">
    <text evidence="2">The sequence shown here is derived from an EMBL/GenBank/DDBJ whole genome shotgun (WGS) entry which is preliminary data.</text>
</comment>